<dbReference type="Proteomes" id="UP000199800">
    <property type="component" value="Unassembled WGS sequence"/>
</dbReference>
<dbReference type="STRING" id="29364.SAMN04487772_10349"/>
<dbReference type="RefSeq" id="WP_143066306.1">
    <property type="nucleotide sequence ID" value="NZ_FOHN01000003.1"/>
</dbReference>
<evidence type="ECO:0000313" key="2">
    <source>
        <dbReference type="Proteomes" id="UP000199800"/>
    </source>
</evidence>
<reference evidence="1 2" key="1">
    <citation type="submission" date="2016-10" db="EMBL/GenBank/DDBJ databases">
        <authorList>
            <person name="de Groot N.N."/>
        </authorList>
    </citation>
    <scope>NUCLEOTIDE SEQUENCE [LARGE SCALE GENOMIC DNA]</scope>
    <source>
        <strain evidence="1 2">DSM 1801</strain>
    </source>
</reference>
<gene>
    <name evidence="1" type="ORF">SAMN04487772_10349</name>
</gene>
<sequence length="214" mass="25115">MDFIIRKKVGGILFIDISSMDKVPLELRNIVMAVQEGVLIGVHFSDKKMISAFLDIVKDNCVELDGIRAKENLREYKRKVDVLPKEKIESSLSCKEYVYMYCMLRNEFCNEIGEKFEKRLKELHIEYLSKMKLEELKFGFQVMIRCIADQLIGIRLLIAQNEIFFENSKEARDLKRVFEQFKREKGIGLLLSTNRKQLEALADVIYDTENEENK</sequence>
<keyword evidence="2" id="KW-1185">Reference proteome</keyword>
<evidence type="ECO:0000313" key="1">
    <source>
        <dbReference type="EMBL" id="SES77673.1"/>
    </source>
</evidence>
<dbReference type="EMBL" id="FOHN01000003">
    <property type="protein sequence ID" value="SES77673.1"/>
    <property type="molecule type" value="Genomic_DNA"/>
</dbReference>
<protein>
    <recommendedName>
        <fullName evidence="3">ABC transporter domain-containing protein</fullName>
    </recommendedName>
</protein>
<name>A0A1H9Z872_9FIRM</name>
<accession>A0A1H9Z872</accession>
<proteinExistence type="predicted"/>
<organism evidence="1 2">
    <name type="scientific">[Clostridium] polysaccharolyticum</name>
    <dbReference type="NCBI Taxonomy" id="29364"/>
    <lineage>
        <taxon>Bacteria</taxon>
        <taxon>Bacillati</taxon>
        <taxon>Bacillota</taxon>
        <taxon>Clostridia</taxon>
        <taxon>Lachnospirales</taxon>
        <taxon>Lachnospiraceae</taxon>
    </lineage>
</organism>
<evidence type="ECO:0008006" key="3">
    <source>
        <dbReference type="Google" id="ProtNLM"/>
    </source>
</evidence>
<dbReference type="AlphaFoldDB" id="A0A1H9Z872"/>